<dbReference type="EMBL" id="BAMW01000082">
    <property type="protein sequence ID" value="GAN64558.1"/>
    <property type="molecule type" value="Genomic_DNA"/>
</dbReference>
<reference evidence="2 4" key="1">
    <citation type="submission" date="2012-11" db="EMBL/GenBank/DDBJ databases">
        <title>Whole genome sequence of Acetobacter indonesiensis 5H-1.</title>
        <authorList>
            <person name="Azuma Y."/>
            <person name="Higashiura N."/>
            <person name="Hirakawa H."/>
            <person name="Matsushita K."/>
        </authorList>
    </citation>
    <scope>NUCLEOTIDE SEQUENCE [LARGE SCALE GENOMIC DNA]</scope>
    <source>
        <strain evidence="2 4">5H-1</strain>
    </source>
</reference>
<gene>
    <name evidence="2" type="ORF">Abin_085_023</name>
    <name evidence="3" type="ORF">AIN02nite_20020</name>
</gene>
<sequence length="43" mass="4916">MAAPKNKPQYDVPVITLKALIIMHAVLFVLLALWAWLDWSLPQ</sequence>
<reference evidence="3 5" key="2">
    <citation type="submission" date="2019-07" db="EMBL/GenBank/DDBJ databases">
        <title>Whole genome shotgun sequence of Acetobacter indonesiensis NBRC 16471.</title>
        <authorList>
            <person name="Hosoyama A."/>
            <person name="Uohara A."/>
            <person name="Ohji S."/>
            <person name="Ichikawa N."/>
        </authorList>
    </citation>
    <scope>NUCLEOTIDE SEQUENCE [LARGE SCALE GENOMIC DNA]</scope>
    <source>
        <strain evidence="3 5">NBRC 16471</strain>
    </source>
</reference>
<evidence type="ECO:0000313" key="4">
    <source>
        <dbReference type="Proteomes" id="UP000032673"/>
    </source>
</evidence>
<keyword evidence="1" id="KW-0472">Membrane</keyword>
<proteinExistence type="predicted"/>
<dbReference type="Proteomes" id="UP000032673">
    <property type="component" value="Unassembled WGS sequence"/>
</dbReference>
<evidence type="ECO:0000313" key="2">
    <source>
        <dbReference type="EMBL" id="GAN64558.1"/>
    </source>
</evidence>
<protein>
    <submittedName>
        <fullName evidence="3">Uncharacterized protein</fullName>
    </submittedName>
</protein>
<dbReference type="RefSeq" id="WP_255319346.1">
    <property type="nucleotide sequence ID" value="NZ_BAMW01000082.1"/>
</dbReference>
<organism evidence="3 5">
    <name type="scientific">Acetobacter indonesiensis</name>
    <dbReference type="NCBI Taxonomy" id="104101"/>
    <lineage>
        <taxon>Bacteria</taxon>
        <taxon>Pseudomonadati</taxon>
        <taxon>Pseudomonadota</taxon>
        <taxon>Alphaproteobacteria</taxon>
        <taxon>Acetobacterales</taxon>
        <taxon>Acetobacteraceae</taxon>
        <taxon>Acetobacter</taxon>
    </lineage>
</organism>
<keyword evidence="1" id="KW-0812">Transmembrane</keyword>
<evidence type="ECO:0000256" key="1">
    <source>
        <dbReference type="SAM" id="Phobius"/>
    </source>
</evidence>
<feature type="transmembrane region" description="Helical" evidence="1">
    <location>
        <begin position="12"/>
        <end position="37"/>
    </location>
</feature>
<keyword evidence="4" id="KW-1185">Reference proteome</keyword>
<keyword evidence="1" id="KW-1133">Transmembrane helix</keyword>
<evidence type="ECO:0000313" key="5">
    <source>
        <dbReference type="Proteomes" id="UP000321104"/>
    </source>
</evidence>
<dbReference type="AlphaFoldDB" id="A0A6N3T8N6"/>
<accession>A0A6N3T8N6</accession>
<evidence type="ECO:0000313" key="3">
    <source>
        <dbReference type="EMBL" id="GEN03977.1"/>
    </source>
</evidence>
<name>A0A6N3T8N6_9PROT</name>
<comment type="caution">
    <text evidence="3">The sequence shown here is derived from an EMBL/GenBank/DDBJ whole genome shotgun (WGS) entry which is preliminary data.</text>
</comment>
<dbReference type="EMBL" id="BJXQ01000011">
    <property type="protein sequence ID" value="GEN03977.1"/>
    <property type="molecule type" value="Genomic_DNA"/>
</dbReference>
<dbReference type="Proteomes" id="UP000321104">
    <property type="component" value="Unassembled WGS sequence"/>
</dbReference>